<feature type="domain" description="HYR" evidence="3">
    <location>
        <begin position="1950"/>
        <end position="2031"/>
    </location>
</feature>
<dbReference type="PROSITE" id="PS50093">
    <property type="entry name" value="PKD"/>
    <property type="match status" value="2"/>
</dbReference>
<feature type="domain" description="Ig-like" evidence="4">
    <location>
        <begin position="706"/>
        <end position="787"/>
    </location>
</feature>
<dbReference type="OrthoDB" id="9805017at2"/>
<feature type="domain" description="HYR" evidence="3">
    <location>
        <begin position="2275"/>
        <end position="2358"/>
    </location>
</feature>
<organism evidence="5 6">
    <name type="scientific">Antarcticibacterium arcticum</name>
    <dbReference type="NCBI Taxonomy" id="2585771"/>
    <lineage>
        <taxon>Bacteria</taxon>
        <taxon>Pseudomonadati</taxon>
        <taxon>Bacteroidota</taxon>
        <taxon>Flavobacteriia</taxon>
        <taxon>Flavobacteriales</taxon>
        <taxon>Flavobacteriaceae</taxon>
        <taxon>Antarcticibacterium</taxon>
    </lineage>
</organism>
<name>A0A5B8YFS8_9FLAO</name>
<dbReference type="PROSITE" id="PS50835">
    <property type="entry name" value="IG_LIKE"/>
    <property type="match status" value="6"/>
</dbReference>
<feature type="domain" description="HYR" evidence="3">
    <location>
        <begin position="2195"/>
        <end position="2274"/>
    </location>
</feature>
<proteinExistence type="predicted"/>
<feature type="domain" description="Ig-like" evidence="4">
    <location>
        <begin position="1165"/>
        <end position="1244"/>
    </location>
</feature>
<dbReference type="InterPro" id="IPR000601">
    <property type="entry name" value="PKD_dom"/>
</dbReference>
<feature type="domain" description="HYR" evidence="3">
    <location>
        <begin position="2032"/>
        <end position="2110"/>
    </location>
</feature>
<evidence type="ECO:0000259" key="2">
    <source>
        <dbReference type="PROSITE" id="PS50093"/>
    </source>
</evidence>
<feature type="domain" description="HYR" evidence="3">
    <location>
        <begin position="1866"/>
        <end position="1949"/>
    </location>
</feature>
<protein>
    <submittedName>
        <fullName evidence="5">HYR domain-containing protein</fullName>
    </submittedName>
</protein>
<accession>A0A5B8YFS8</accession>
<gene>
    <name evidence="5" type="ORF">FK178_03330</name>
</gene>
<dbReference type="EMBL" id="CP042476">
    <property type="protein sequence ID" value="QED36800.1"/>
    <property type="molecule type" value="Genomic_DNA"/>
</dbReference>
<feature type="domain" description="PKD" evidence="2">
    <location>
        <begin position="868"/>
        <end position="950"/>
    </location>
</feature>
<feature type="domain" description="HYR" evidence="3">
    <location>
        <begin position="1787"/>
        <end position="1865"/>
    </location>
</feature>
<evidence type="ECO:0000313" key="5">
    <source>
        <dbReference type="EMBL" id="QED36800.1"/>
    </source>
</evidence>
<dbReference type="InterPro" id="IPR007110">
    <property type="entry name" value="Ig-like_dom"/>
</dbReference>
<dbReference type="PROSITE" id="PS50825">
    <property type="entry name" value="HYR"/>
    <property type="match status" value="8"/>
</dbReference>
<evidence type="ECO:0000313" key="6">
    <source>
        <dbReference type="Proteomes" id="UP000321954"/>
    </source>
</evidence>
<dbReference type="InterPro" id="IPR013783">
    <property type="entry name" value="Ig-like_fold"/>
</dbReference>
<keyword evidence="1" id="KW-0677">Repeat</keyword>
<feature type="domain" description="HYR" evidence="3">
    <location>
        <begin position="1703"/>
        <end position="1786"/>
    </location>
</feature>
<evidence type="ECO:0000259" key="3">
    <source>
        <dbReference type="PROSITE" id="PS50825"/>
    </source>
</evidence>
<feature type="domain" description="Ig-like" evidence="4">
    <location>
        <begin position="1545"/>
        <end position="1624"/>
    </location>
</feature>
<feature type="domain" description="Ig-like" evidence="4">
    <location>
        <begin position="552"/>
        <end position="632"/>
    </location>
</feature>
<dbReference type="Proteomes" id="UP000321954">
    <property type="component" value="Chromosome"/>
</dbReference>
<sequence>MIWKTTLAFLVSFLNAMGIALENKKIIRFPSVILVLSIGLLSTGNLFAQTAPVVEPTGGFHIDGDLQANTPQSGIGDWLPGTSGTGGFVFNANGTPVDATRTFRITDPYNSNTDNIFQGGGKFNDDPNTWKWTTGKATGKGDINNILVHLGEDNNNDQWLILASDRLEVNGTAYIDFELLQNKVTPIAGGTFSSAGPNGGRTLGDLLIAVEYTNGGSLATISYFEWEAVGPGYDYVLKNNPGPNRFGMTNTSTVNTALGAFGSNQYQPYQFVEAAINISAFFGASNPCQGITIGNVLVKTKASAAATASLYDFVTPVDVKLNLGTASIEYNPADFCGASASPLINGVQGGTFSSTNGLTINSSTGAINLESSTPGTYTITYSFTTAGCPKSVTVDVTIPVSSPLPVVEDQSYCIGEGVQDYDVTVTPGYSINYYTSATAETPLTGTPTVNTNTSEAGEYSVWVSSFKEGECESERLEVKIIVKPLPVANIANNNGLALSCANPSTTLTASGGVSYSWSNGSEVVGTEAELTVTTAGTFTVTVTAANGCTATSSVTTTLDNTVPVAEIENNNGLALSCSVPSTTLTASGGVSYSWSNGSEVVGTEANLTVSTAGTFTVTVTGENGCTATASVTTTLDNTVPVAEIENNNGLALSCSVPSTTLTASGGVSYSWSNGSEVVGTEANLTVSTAGTFTVTVTAANGCTATASVTTTLDNTVPAAAISNSGLELSCNITSLTLTASGGVSYSWSNGSMVVGTSAALEVSEAGTYTVTVTGENGCTATASETVTLDDTLPAAAISNSGLELSCNITSLTLTASGGVSYSWSNGSEVVGTEANLTVSTAGTFTVTVTGENGCTATASVTTTLDNTVPVAEIENNNGLALSCSVPSTTLTASGGVSYSWSNGSEVVGTEANLTVSTAGTFTVTVTAANGCTATASVTTTLDNTVPAAAISNSGLELSCNITSLILTASGGVSYSWSNGSMVVGTSAALEVSEAGTYTVTVTGENGCTATASETVTLDDTLPAAAISNSGLELSCNITSLTLTASGGVSYSWSNGSMVVGTSAALEVSEAGTYTVTVTGENGCTATASETVTLDDTLPAATISNNGLELSCNITSLTLTASGGVSYSWSNGSMVVGTSAALEVSEAGTYTVTVTGENGCTATASETVTLDDTLPAAAISNSGLELSCNITSLTLTASGGVSYSWSNGSMVVGTSASLEVSEAGTYTVTVTGENGCTATASETVTLDDTLPAAAISNSGLELSCTITSLTLTASGGVSYSWSNGSMVVGTSAALEVSEAGTYTVTVTGENGCTATASETVTLDDTLPAAAISNSGLELSCNITSLTLTASGGVSYSWSNGSMVVGTSESLEVSEAGTYTVTVTGENGCTATASETVTLDDTLPAAAISNSGLELSCNITSLTLTASGGVSYSWSNGSIVVGTSESLEVSEAGTYTVTVTGENGCTATASETVTLDDTLPAAAISDSGLELSCNITSLTLTASGGVSYSWSNGSMVVGTSAALEVSEAGTYTVTVTGENGCTATVSETVTLDDTLPAAAISNSGLELSCNITSLTLTASGGVSYSWSNGSMVVGTSESLEVSEAGTYTVTVTGENGCTATASETVTLDDTLPAAAISNSGLELSCNITSLTLTASGGVSYSWSNGSMVVGTSAALEVSEAGTYTVTVTGENGCTATASETVNFIPDTQDPVFDSVSDISVNVDAGICGAVVNYEVPTATDNCEGTEVSLTDGLASGIEFPVGTTTVTYTATDAAGNTVSVSFTVTVIDNEAPVIACIDNITQATDMGAATAVVSFEAPVGTDNCAATTEQTAGLPSGSEFPIGTTTNTYVVTDAAGNTATCSFTVTVVDEEDPTISCPANINMNVDAGICGAVVEFEMPVANDNSGNVTVTQTAGPASGEVFPVGTTTVSFTATDEAGNTATCSFTVTVEDNEAPVFDSVSDITVNVDAGICGAVVNYEVPTATDNCEGTEVSLTDGLASGSEFPVGTTTVTYTATDAAGNTVSVSFTVTVIDNEAPVIACIDNITQATDMGAATAVVSFEAPMGTDNCGATTEQTVGLLSGSEFPIGTTTNTYVVTDAAGNTATCSFTVTVVDEEDPTISCPANINMNVDAGICGAVVEFEMPVANDNSGNVTVTQTAGPASGEVFPVGTTTVSFTATDEAGNTATCSFTVTVEDNEAPVFGSVSDITVNVDAGICGAVVNYEVPTATDNCEGTEVSLTDGLASGSEFPVGTTTVTYTATDAAGNTVTITFTVTVVDNIAPVISCNENINIEVEFGVTGAVVNYNAPTATDNCPGTTIVQREGLSSGSTFPVGTTTNTFIVTDAAGNTATCSFTVTIVEIPEPTPSTPVIVEVIQPTCQVPTGSIEVETEEEMEYSINGTDYQESGIFSDLAPGTYSVTARNSSGAVSDPVQVILDEPSGTVSITTFVELCNDETEDIFDLFDLVDAESDQTGTWVDSSQTGELNGSLIDPKNLAPGRYTFTYVITGACASSTEVIVEITDCIILPCTLSDIKDSISKVVTPDNGDGLGHNDFFTIDISNECGFTYNVKIFNRWGAEIFSAVNYDNNWDGQSNRSVTSSNQLPSGTYYYIVEIFESNGNRPFEPIQGYIYLGTKQL</sequence>
<dbReference type="InterPro" id="IPR022409">
    <property type="entry name" value="PKD/Chitinase_dom"/>
</dbReference>
<dbReference type="SMART" id="SM00089">
    <property type="entry name" value="PKD"/>
    <property type="match status" value="16"/>
</dbReference>
<dbReference type="Pfam" id="PF02494">
    <property type="entry name" value="HYR"/>
    <property type="match status" value="8"/>
</dbReference>
<dbReference type="PANTHER" id="PTHR24273:SF32">
    <property type="entry name" value="HYALIN"/>
    <property type="match status" value="1"/>
</dbReference>
<keyword evidence="6" id="KW-1185">Reference proteome</keyword>
<dbReference type="InterPro" id="IPR003410">
    <property type="entry name" value="HYR_dom"/>
</dbReference>
<feature type="domain" description="PKD" evidence="2">
    <location>
        <begin position="639"/>
        <end position="721"/>
    </location>
</feature>
<dbReference type="PANTHER" id="PTHR24273">
    <property type="entry name" value="FI04643P-RELATED"/>
    <property type="match status" value="1"/>
</dbReference>
<feature type="domain" description="Ig-like" evidence="4">
    <location>
        <begin position="1259"/>
        <end position="1320"/>
    </location>
</feature>
<dbReference type="KEGG" id="anp:FK178_03330"/>
<evidence type="ECO:0000259" key="4">
    <source>
        <dbReference type="PROSITE" id="PS50835"/>
    </source>
</evidence>
<dbReference type="Pfam" id="PF13585">
    <property type="entry name" value="CHU_C"/>
    <property type="match status" value="1"/>
</dbReference>
<evidence type="ECO:0000256" key="1">
    <source>
        <dbReference type="ARBA" id="ARBA00022737"/>
    </source>
</evidence>
<reference evidence="5 6" key="1">
    <citation type="submission" date="2019-08" db="EMBL/GenBank/DDBJ databases">
        <title>Antarcticibacterium arcticum sp. nov., a bacterium isolated from marine sediment of the Canadian Beaufort Sea.</title>
        <authorList>
            <person name="Lee Y.M."/>
            <person name="Baek K."/>
            <person name="Lee D.-H."/>
            <person name="Shin S.C."/>
            <person name="Jin Y.K."/>
            <person name="Park Y."/>
        </authorList>
    </citation>
    <scope>NUCLEOTIDE SEQUENCE [LARGE SCALE GENOMIC DNA]</scope>
    <source>
        <strain evidence="5 6">PAMC 28998</strain>
    </source>
</reference>
<dbReference type="Gene3D" id="2.60.40.10">
    <property type="entry name" value="Immunoglobulins"/>
    <property type="match status" value="22"/>
</dbReference>
<feature type="domain" description="HYR" evidence="3">
    <location>
        <begin position="2111"/>
        <end position="2194"/>
    </location>
</feature>
<feature type="domain" description="Ig-like" evidence="4">
    <location>
        <begin position="935"/>
        <end position="1016"/>
    </location>
</feature>
<dbReference type="RefSeq" id="WP_146830979.1">
    <property type="nucleotide sequence ID" value="NZ_CP042476.1"/>
</dbReference>